<dbReference type="Proteomes" id="UP000277928">
    <property type="component" value="Unassembled WGS sequence"/>
</dbReference>
<keyword evidence="3" id="KW-1185">Reference proteome</keyword>
<feature type="compositionally biased region" description="Polar residues" evidence="1">
    <location>
        <begin position="34"/>
        <end position="48"/>
    </location>
</feature>
<sequence length="102" mass="12061">MNSVLRNKPIHEDEQSEQRVRKRRRHERVRYYSSPESNGHSRSSSVQRNYDDPALSESSSKRREKRLAHARRFGIDPPKQTVEVSIALYSFIITQDHHCQCL</sequence>
<gene>
    <name evidence="2" type="ORF">NLS_LOCUS9600</name>
</gene>
<feature type="compositionally biased region" description="Basic residues" evidence="1">
    <location>
        <begin position="62"/>
        <end position="72"/>
    </location>
</feature>
<dbReference type="AlphaFoldDB" id="A0A3P7LXE0"/>
<evidence type="ECO:0000256" key="1">
    <source>
        <dbReference type="SAM" id="MobiDB-lite"/>
    </source>
</evidence>
<reference evidence="2 3" key="1">
    <citation type="submission" date="2018-08" db="EMBL/GenBank/DDBJ databases">
        <authorList>
            <person name="Laetsch R D."/>
            <person name="Stevens L."/>
            <person name="Kumar S."/>
            <person name="Blaxter L. M."/>
        </authorList>
    </citation>
    <scope>NUCLEOTIDE SEQUENCE [LARGE SCALE GENOMIC DNA]</scope>
</reference>
<accession>A0A3P7LXE0</accession>
<proteinExistence type="predicted"/>
<name>A0A3P7LXE0_LITSI</name>
<evidence type="ECO:0000313" key="2">
    <source>
        <dbReference type="EMBL" id="VDM92038.1"/>
    </source>
</evidence>
<organism evidence="2 3">
    <name type="scientific">Litomosoides sigmodontis</name>
    <name type="common">Filarial nematode worm</name>
    <dbReference type="NCBI Taxonomy" id="42156"/>
    <lineage>
        <taxon>Eukaryota</taxon>
        <taxon>Metazoa</taxon>
        <taxon>Ecdysozoa</taxon>
        <taxon>Nematoda</taxon>
        <taxon>Chromadorea</taxon>
        <taxon>Rhabditida</taxon>
        <taxon>Spirurina</taxon>
        <taxon>Spiruromorpha</taxon>
        <taxon>Filarioidea</taxon>
        <taxon>Onchocercidae</taxon>
        <taxon>Litomosoides</taxon>
    </lineage>
</organism>
<feature type="region of interest" description="Disordered" evidence="1">
    <location>
        <begin position="1"/>
        <end position="73"/>
    </location>
</feature>
<evidence type="ECO:0000313" key="3">
    <source>
        <dbReference type="Proteomes" id="UP000277928"/>
    </source>
</evidence>
<feature type="compositionally biased region" description="Basic and acidic residues" evidence="1">
    <location>
        <begin position="9"/>
        <end position="19"/>
    </location>
</feature>
<dbReference type="EMBL" id="UYRX01001734">
    <property type="protein sequence ID" value="VDM92038.1"/>
    <property type="molecule type" value="Genomic_DNA"/>
</dbReference>
<dbReference type="STRING" id="42156.A0A3P7LXE0"/>
<protein>
    <submittedName>
        <fullName evidence="2">Uncharacterized protein</fullName>
    </submittedName>
</protein>